<feature type="transmembrane region" description="Helical" evidence="5">
    <location>
        <begin position="23"/>
        <end position="44"/>
    </location>
</feature>
<dbReference type="AlphaFoldDB" id="A0A381RJL2"/>
<keyword evidence="2 5" id="KW-0812">Transmembrane</keyword>
<proteinExistence type="predicted"/>
<accession>A0A381RJL2</accession>
<evidence type="ECO:0000313" key="7">
    <source>
        <dbReference type="EMBL" id="SUZ91521.1"/>
    </source>
</evidence>
<dbReference type="GO" id="GO:0016020">
    <property type="term" value="C:membrane"/>
    <property type="evidence" value="ECO:0007669"/>
    <property type="project" value="UniProtKB-SubCell"/>
</dbReference>
<gene>
    <name evidence="7" type="ORF">METZ01_LOCUS44375</name>
</gene>
<evidence type="ECO:0000256" key="4">
    <source>
        <dbReference type="ARBA" id="ARBA00023136"/>
    </source>
</evidence>
<evidence type="ECO:0000259" key="6">
    <source>
        <dbReference type="Pfam" id="PF04138"/>
    </source>
</evidence>
<keyword evidence="4 5" id="KW-0472">Membrane</keyword>
<dbReference type="GO" id="GO:0000271">
    <property type="term" value="P:polysaccharide biosynthetic process"/>
    <property type="evidence" value="ECO:0007669"/>
    <property type="project" value="InterPro"/>
</dbReference>
<name>A0A381RJL2_9ZZZZ</name>
<evidence type="ECO:0000256" key="5">
    <source>
        <dbReference type="SAM" id="Phobius"/>
    </source>
</evidence>
<organism evidence="7">
    <name type="scientific">marine metagenome</name>
    <dbReference type="NCBI Taxonomy" id="408172"/>
    <lineage>
        <taxon>unclassified sequences</taxon>
        <taxon>metagenomes</taxon>
        <taxon>ecological metagenomes</taxon>
    </lineage>
</organism>
<feature type="transmembrane region" description="Helical" evidence="5">
    <location>
        <begin position="92"/>
        <end position="114"/>
    </location>
</feature>
<dbReference type="Pfam" id="PF04138">
    <property type="entry name" value="GtrA_DPMS_TM"/>
    <property type="match status" value="1"/>
</dbReference>
<feature type="transmembrane region" description="Helical" evidence="5">
    <location>
        <begin position="50"/>
        <end position="71"/>
    </location>
</feature>
<reference evidence="7" key="1">
    <citation type="submission" date="2018-05" db="EMBL/GenBank/DDBJ databases">
        <authorList>
            <person name="Lanie J.A."/>
            <person name="Ng W.-L."/>
            <person name="Kazmierczak K.M."/>
            <person name="Andrzejewski T.M."/>
            <person name="Davidsen T.M."/>
            <person name="Wayne K.J."/>
            <person name="Tettelin H."/>
            <person name="Glass J.I."/>
            <person name="Rusch D."/>
            <person name="Podicherti R."/>
            <person name="Tsui H.-C.T."/>
            <person name="Winkler M.E."/>
        </authorList>
    </citation>
    <scope>NUCLEOTIDE SEQUENCE</scope>
</reference>
<evidence type="ECO:0000256" key="3">
    <source>
        <dbReference type="ARBA" id="ARBA00022989"/>
    </source>
</evidence>
<evidence type="ECO:0000256" key="2">
    <source>
        <dbReference type="ARBA" id="ARBA00022692"/>
    </source>
</evidence>
<evidence type="ECO:0000256" key="1">
    <source>
        <dbReference type="ARBA" id="ARBA00004141"/>
    </source>
</evidence>
<feature type="transmembrane region" description="Helical" evidence="5">
    <location>
        <begin position="120"/>
        <end position="138"/>
    </location>
</feature>
<comment type="subcellular location">
    <subcellularLocation>
        <location evidence="1">Membrane</location>
        <topology evidence="1">Multi-pass membrane protein</topology>
    </subcellularLocation>
</comment>
<dbReference type="EMBL" id="UINC01001981">
    <property type="protein sequence ID" value="SUZ91521.1"/>
    <property type="molecule type" value="Genomic_DNA"/>
</dbReference>
<sequence length="165" mass="17694">MGILSSRLRSVVAHLWQDYAQRLLRYIGVTFVNVLVGQTLLYVFHAVLEWPGMAANALAVAVSSIPAYLLSRHYVWEQPRGGHSVGGEIAPFWILAFAGLALSTVTVGVVDGIFGGTLSVQLANASAFGALWIVRFLVLDRLLWGDAANGPDDEPSDDELTATAG</sequence>
<keyword evidence="3 5" id="KW-1133">Transmembrane helix</keyword>
<dbReference type="InterPro" id="IPR007267">
    <property type="entry name" value="GtrA_DPMS_TM"/>
</dbReference>
<feature type="domain" description="GtrA/DPMS transmembrane" evidence="6">
    <location>
        <begin position="25"/>
        <end position="143"/>
    </location>
</feature>
<protein>
    <recommendedName>
        <fullName evidence="6">GtrA/DPMS transmembrane domain-containing protein</fullName>
    </recommendedName>
</protein>